<organism evidence="10 11">
    <name type="scientific">Lawsonella clevelandensis</name>
    <dbReference type="NCBI Taxonomy" id="1528099"/>
    <lineage>
        <taxon>Bacteria</taxon>
        <taxon>Bacillati</taxon>
        <taxon>Actinomycetota</taxon>
        <taxon>Actinomycetes</taxon>
        <taxon>Mycobacteriales</taxon>
        <taxon>Lawsonellaceae</taxon>
        <taxon>Lawsonella</taxon>
    </lineage>
</organism>
<feature type="region of interest" description="Disordered" evidence="8">
    <location>
        <begin position="1"/>
        <end position="34"/>
    </location>
</feature>
<dbReference type="InterPro" id="IPR000415">
    <property type="entry name" value="Nitroreductase-like"/>
</dbReference>
<gene>
    <name evidence="10" type="ORF">DI579_05130</name>
</gene>
<evidence type="ECO:0000256" key="2">
    <source>
        <dbReference type="ARBA" id="ARBA00007118"/>
    </source>
</evidence>
<dbReference type="GO" id="GO:0046857">
    <property type="term" value="F:oxidoreductase activity, acting on other nitrogenous compounds as donors, with NAD or NADP as acceptor"/>
    <property type="evidence" value="ECO:0007669"/>
    <property type="project" value="TreeGrafter"/>
</dbReference>
<protein>
    <submittedName>
        <fullName evidence="10">NAD(P)H-dependent oxidoreductase</fullName>
    </submittedName>
</protein>
<dbReference type="Pfam" id="PF00881">
    <property type="entry name" value="Nitroreductase"/>
    <property type="match status" value="1"/>
</dbReference>
<dbReference type="Gene3D" id="3.40.109.10">
    <property type="entry name" value="NADH Oxidase"/>
    <property type="match status" value="1"/>
</dbReference>
<name>A0A2W5K1U2_9ACTN</name>
<dbReference type="PANTHER" id="PTHR23026">
    <property type="entry name" value="NADPH NITROREDUCTASE"/>
    <property type="match status" value="1"/>
</dbReference>
<keyword evidence="6" id="KW-0560">Oxidoreductase</keyword>
<evidence type="ECO:0000256" key="1">
    <source>
        <dbReference type="ARBA" id="ARBA00001917"/>
    </source>
</evidence>
<evidence type="ECO:0000259" key="9">
    <source>
        <dbReference type="Pfam" id="PF00881"/>
    </source>
</evidence>
<keyword evidence="7" id="KW-0520">NAD</keyword>
<dbReference type="EMBL" id="QFOZ01000007">
    <property type="protein sequence ID" value="PZP88746.1"/>
    <property type="molecule type" value="Genomic_DNA"/>
</dbReference>
<dbReference type="GO" id="GO:0046256">
    <property type="term" value="P:2,4,6-trinitrotoluene catabolic process"/>
    <property type="evidence" value="ECO:0007669"/>
    <property type="project" value="TreeGrafter"/>
</dbReference>
<keyword evidence="3" id="KW-0285">Flavoprotein</keyword>
<evidence type="ECO:0000256" key="4">
    <source>
        <dbReference type="ARBA" id="ARBA00022643"/>
    </source>
</evidence>
<dbReference type="InterPro" id="IPR033878">
    <property type="entry name" value="NfsB-like"/>
</dbReference>
<dbReference type="Proteomes" id="UP000248606">
    <property type="component" value="Unassembled WGS sequence"/>
</dbReference>
<evidence type="ECO:0000256" key="3">
    <source>
        <dbReference type="ARBA" id="ARBA00022630"/>
    </source>
</evidence>
<evidence type="ECO:0000256" key="7">
    <source>
        <dbReference type="ARBA" id="ARBA00023027"/>
    </source>
</evidence>
<evidence type="ECO:0000313" key="10">
    <source>
        <dbReference type="EMBL" id="PZP88746.1"/>
    </source>
</evidence>
<dbReference type="AlphaFoldDB" id="A0A2W5K1U2"/>
<dbReference type="PANTHER" id="PTHR23026:SF125">
    <property type="entry name" value="OXYGEN-INSENSITIVE NAD(P)H NITROREDUCTASE"/>
    <property type="match status" value="1"/>
</dbReference>
<proteinExistence type="inferred from homology"/>
<dbReference type="CDD" id="cd02149">
    <property type="entry name" value="NfsB-like"/>
    <property type="match status" value="1"/>
</dbReference>
<evidence type="ECO:0000256" key="8">
    <source>
        <dbReference type="SAM" id="MobiDB-lite"/>
    </source>
</evidence>
<keyword evidence="5" id="KW-0521">NADP</keyword>
<comment type="cofactor">
    <cofactor evidence="1">
        <name>FMN</name>
        <dbReference type="ChEBI" id="CHEBI:58210"/>
    </cofactor>
</comment>
<dbReference type="GO" id="GO:0005829">
    <property type="term" value="C:cytosol"/>
    <property type="evidence" value="ECO:0007669"/>
    <property type="project" value="TreeGrafter"/>
</dbReference>
<dbReference type="RefSeq" id="WP_290598666.1">
    <property type="nucleotide sequence ID" value="NZ_CAKZIO010000013.1"/>
</dbReference>
<reference evidence="10 11" key="1">
    <citation type="submission" date="2017-08" db="EMBL/GenBank/DDBJ databases">
        <title>Infants hospitalized years apart are colonized by the same room-sourced microbial strains.</title>
        <authorList>
            <person name="Brooks B."/>
            <person name="Olm M.R."/>
            <person name="Firek B.A."/>
            <person name="Baker R."/>
            <person name="Thomas B.C."/>
            <person name="Morowitz M.J."/>
            <person name="Banfield J.F."/>
        </authorList>
    </citation>
    <scope>NUCLEOTIDE SEQUENCE [LARGE SCALE GENOMIC DNA]</scope>
    <source>
        <strain evidence="10">S2_006_000_R1_57</strain>
    </source>
</reference>
<dbReference type="InterPro" id="IPR029479">
    <property type="entry name" value="Nitroreductase"/>
</dbReference>
<evidence type="ECO:0000256" key="5">
    <source>
        <dbReference type="ARBA" id="ARBA00022857"/>
    </source>
</evidence>
<dbReference type="InterPro" id="IPR050627">
    <property type="entry name" value="Nitroreductase/BluB"/>
</dbReference>
<evidence type="ECO:0000313" key="11">
    <source>
        <dbReference type="Proteomes" id="UP000248606"/>
    </source>
</evidence>
<feature type="compositionally biased region" description="Polar residues" evidence="8">
    <location>
        <begin position="1"/>
        <end position="26"/>
    </location>
</feature>
<keyword evidence="4" id="KW-0288">FMN</keyword>
<comment type="similarity">
    <text evidence="2">Belongs to the nitroreductase family.</text>
</comment>
<sequence length="256" mass="29087">MTTTPDNSAQHTTSQPSQPNVSQHLPNNPGVPNLTPCMTGQQVTDLLHARYTAKKYNPNLRVSDEDFAAIIDAGRLSPSSMGFEPWHFVHIKNRDLINDMLPYMWGGIGKVEDASHLVAFLGRNASQMEPHSSYLTHIHEDIQHYPQDGLDARMDRYRTFINDDQDFHTDREKNLWVDKQVYIALSNMLTMSAAMGIDSTPIEGFQKIPMQKLLTDRGVYDPEEFHLTVFACFGYSDAQHRAKTRRPVSEVLTIID</sequence>
<accession>A0A2W5K1U2</accession>
<dbReference type="SUPFAM" id="SSF55469">
    <property type="entry name" value="FMN-dependent nitroreductase-like"/>
    <property type="match status" value="1"/>
</dbReference>
<evidence type="ECO:0000256" key="6">
    <source>
        <dbReference type="ARBA" id="ARBA00023002"/>
    </source>
</evidence>
<comment type="caution">
    <text evidence="10">The sequence shown here is derived from an EMBL/GenBank/DDBJ whole genome shotgun (WGS) entry which is preliminary data.</text>
</comment>
<feature type="domain" description="Nitroreductase" evidence="9">
    <location>
        <begin position="49"/>
        <end position="214"/>
    </location>
</feature>